<keyword evidence="2" id="KW-1185">Reference proteome</keyword>
<dbReference type="EMBL" id="CM023473">
    <property type="protein sequence ID" value="KAH7954414.1"/>
    <property type="molecule type" value="Genomic_DNA"/>
</dbReference>
<accession>A0ACB8CZ74</accession>
<reference evidence="1" key="1">
    <citation type="submission" date="2020-05" db="EMBL/GenBank/DDBJ databases">
        <title>Large-scale comparative analyses of tick genomes elucidate their genetic diversity and vector capacities.</title>
        <authorList>
            <person name="Jia N."/>
            <person name="Wang J."/>
            <person name="Shi W."/>
            <person name="Du L."/>
            <person name="Sun Y."/>
            <person name="Zhan W."/>
            <person name="Jiang J."/>
            <person name="Wang Q."/>
            <person name="Zhang B."/>
            <person name="Ji P."/>
            <person name="Sakyi L.B."/>
            <person name="Cui X."/>
            <person name="Yuan T."/>
            <person name="Jiang B."/>
            <person name="Yang W."/>
            <person name="Lam T.T.-Y."/>
            <person name="Chang Q."/>
            <person name="Ding S."/>
            <person name="Wang X."/>
            <person name="Zhu J."/>
            <person name="Ruan X."/>
            <person name="Zhao L."/>
            <person name="Wei J."/>
            <person name="Que T."/>
            <person name="Du C."/>
            <person name="Cheng J."/>
            <person name="Dai P."/>
            <person name="Han X."/>
            <person name="Huang E."/>
            <person name="Gao Y."/>
            <person name="Liu J."/>
            <person name="Shao H."/>
            <person name="Ye R."/>
            <person name="Li L."/>
            <person name="Wei W."/>
            <person name="Wang X."/>
            <person name="Wang C."/>
            <person name="Yang T."/>
            <person name="Huo Q."/>
            <person name="Li W."/>
            <person name="Guo W."/>
            <person name="Chen H."/>
            <person name="Zhou L."/>
            <person name="Ni X."/>
            <person name="Tian J."/>
            <person name="Zhou Y."/>
            <person name="Sheng Y."/>
            <person name="Liu T."/>
            <person name="Pan Y."/>
            <person name="Xia L."/>
            <person name="Li J."/>
            <person name="Zhao F."/>
            <person name="Cao W."/>
        </authorList>
    </citation>
    <scope>NUCLEOTIDE SEQUENCE</scope>
    <source>
        <strain evidence="1">Dsil-2018</strain>
    </source>
</reference>
<proteinExistence type="predicted"/>
<name>A0ACB8CZ74_DERSI</name>
<evidence type="ECO:0000313" key="2">
    <source>
        <dbReference type="Proteomes" id="UP000821865"/>
    </source>
</evidence>
<evidence type="ECO:0000313" key="1">
    <source>
        <dbReference type="EMBL" id="KAH7954414.1"/>
    </source>
</evidence>
<sequence length="386" mass="42185">MTLFSARRLARIDLRSSECFDCNDVLGHGLFQRGVALFAAASAFAVHCHTQAFELIASDVDHWCSQPAGVNMSSDAWKNAAIPLEPDGRFSRCRVYASPGDPNITETVPCLQWDYDPRTAHESLVSRWDLVCHRRPLVGLANAVYSAGALVAMLAAGYAADHVGRKLVIQLSVGILLAATMGIAFADTYVIYVTTRFINSAAVTSVFVISYILLYEVSSHDHRHVHTTVAMGMGLTLSDVWFDVLKQGAYRLASPAVHHVGADHALNERFFPGRGVAPMAHLKQGIKAAEVATLTLAKVNGFSLPTTAAMMVKIKDEMLKNQEALLQRAPCVGRDCRLRPAQRFRHEHLVLLGHIRLLHCSSSCQCTEATPGRAGVPWPFRVCATL</sequence>
<comment type="caution">
    <text evidence="1">The sequence shown here is derived from an EMBL/GenBank/DDBJ whole genome shotgun (WGS) entry which is preliminary data.</text>
</comment>
<organism evidence="1 2">
    <name type="scientific">Dermacentor silvarum</name>
    <name type="common">Tick</name>
    <dbReference type="NCBI Taxonomy" id="543639"/>
    <lineage>
        <taxon>Eukaryota</taxon>
        <taxon>Metazoa</taxon>
        <taxon>Ecdysozoa</taxon>
        <taxon>Arthropoda</taxon>
        <taxon>Chelicerata</taxon>
        <taxon>Arachnida</taxon>
        <taxon>Acari</taxon>
        <taxon>Parasitiformes</taxon>
        <taxon>Ixodida</taxon>
        <taxon>Ixodoidea</taxon>
        <taxon>Ixodidae</taxon>
        <taxon>Rhipicephalinae</taxon>
        <taxon>Dermacentor</taxon>
    </lineage>
</organism>
<protein>
    <submittedName>
        <fullName evidence="1">Uncharacterized protein</fullName>
    </submittedName>
</protein>
<dbReference type="Proteomes" id="UP000821865">
    <property type="component" value="Chromosome 4"/>
</dbReference>
<gene>
    <name evidence="1" type="ORF">HPB49_018267</name>
</gene>